<dbReference type="Proteomes" id="UP000219494">
    <property type="component" value="Unassembled WGS sequence"/>
</dbReference>
<evidence type="ECO:0000313" key="2">
    <source>
        <dbReference type="Proteomes" id="UP000219494"/>
    </source>
</evidence>
<sequence>MDFADLCQYDEAAITAKPLLVDPAGLASLDPFQDAENDATLPLTARELLRVATVAADVAQRFQREGTPRDPVAWMLAPRRLFDGDPALLACRSAQAFSRAIVLHGLSLGLDADPREIDDLLNDDDGDDRECPPFGWATLEALQGPSSNDRPSRRLFTAIIDLADARESLAFCALTAGSRVEAERRLAARYGRSAVAAAAVVDGVDRDDPRVDELVPSSLLVRLLEMDAVPSGADLDLTIERRFA</sequence>
<accession>A0A285QGT2</accession>
<organism evidence="1 2">
    <name type="scientific">Sphingomonas guangdongensis</name>
    <dbReference type="NCBI Taxonomy" id="1141890"/>
    <lineage>
        <taxon>Bacteria</taxon>
        <taxon>Pseudomonadati</taxon>
        <taxon>Pseudomonadota</taxon>
        <taxon>Alphaproteobacteria</taxon>
        <taxon>Sphingomonadales</taxon>
        <taxon>Sphingomonadaceae</taxon>
        <taxon>Sphingomonas</taxon>
    </lineage>
</organism>
<keyword evidence="2" id="KW-1185">Reference proteome</keyword>
<name>A0A285QGT2_9SPHN</name>
<proteinExistence type="predicted"/>
<evidence type="ECO:0000313" key="1">
    <source>
        <dbReference type="EMBL" id="SOB80674.1"/>
    </source>
</evidence>
<protein>
    <submittedName>
        <fullName evidence="1">Uncharacterized protein</fullName>
    </submittedName>
</protein>
<dbReference type="RefSeq" id="WP_179640873.1">
    <property type="nucleotide sequence ID" value="NZ_OBMI01000001.1"/>
</dbReference>
<dbReference type="AlphaFoldDB" id="A0A285QGT2"/>
<gene>
    <name evidence="1" type="ORF">SAMN06297144_1182</name>
</gene>
<reference evidence="1 2" key="1">
    <citation type="submission" date="2017-07" db="EMBL/GenBank/DDBJ databases">
        <authorList>
            <person name="Sun Z.S."/>
            <person name="Albrecht U."/>
            <person name="Echele G."/>
            <person name="Lee C.C."/>
        </authorList>
    </citation>
    <scope>NUCLEOTIDE SEQUENCE [LARGE SCALE GENOMIC DNA]</scope>
    <source>
        <strain evidence="1 2">CGMCC 1.12672</strain>
    </source>
</reference>
<dbReference type="EMBL" id="OBMI01000001">
    <property type="protein sequence ID" value="SOB80674.1"/>
    <property type="molecule type" value="Genomic_DNA"/>
</dbReference>